<proteinExistence type="predicted"/>
<dbReference type="Proteomes" id="UP001153076">
    <property type="component" value="Unassembled WGS sequence"/>
</dbReference>
<protein>
    <recommendedName>
        <fullName evidence="1">F-box domain-containing protein</fullName>
    </recommendedName>
</protein>
<dbReference type="InterPro" id="IPR036047">
    <property type="entry name" value="F-box-like_dom_sf"/>
</dbReference>
<evidence type="ECO:0000313" key="2">
    <source>
        <dbReference type="EMBL" id="KAJ8435171.1"/>
    </source>
</evidence>
<dbReference type="PANTHER" id="PTHR31672:SF13">
    <property type="entry name" value="F-BOX PROTEIN CPR30-LIKE"/>
    <property type="match status" value="1"/>
</dbReference>
<comment type="caution">
    <text evidence="2">The sequence shown here is derived from an EMBL/GenBank/DDBJ whole genome shotgun (WGS) entry which is preliminary data.</text>
</comment>
<sequence>MHAQKPVVLVLSSCRHPADIPCFLVLKVKKTRDNNKMASDSSNCSDHGCLPPELITDILLRLPVKSLGRFKSVCKSWHSLISTHNFAKSHLQFQISSTSNNPSALTSVLLVSRRPGFVLSCDLKLLNGHSFDAAIDAGLISPLKLGFPLPSSTTFPPLGSCRGLVCFVETMSMTANSKTFCIFNPTTKEFRYIPFPNTEDHWPARHWASGLGFVPSFDDYKIVLLKQNVTFIANERVYHNTADVFSLTNGQWKVLNSSNSNLDETLGGAFLDTRSPAVWSNEALLWVVPSFPVGPPEKHGSLKASVFLLIPSPPSNVIGCKTLEISKGKSKNKMTSNSNDGFLPLDPIKEILLRKHMPLREENQRQQDAPKPSDYHDHGCLPLELITDILLRLPVKSLGRFKSVCKSWNSLISTDNFAKSHLQFQVSASSNNPSALTSILLILQGEGCLFSHDLKQLNEFCLDSVIDAGLISPLKLDHPLHSSTVHPPLALVSCNGLMCFVQTMETCSKPICVFNPTTKEFRYIPLSSAGCRQPTRQWASGFGFVPSLDDYKILLLEQTVTFVSEDRICNNTVDVFSLRYDQWKELDSSSSNLDASLGDSYIDTRSPAVWSNEALYWVVPSFPSGTPGGFFILKFDLLKETFSRAATVEHNRDADHKNLRYIRRNLSIGVIAQKNVCVGQIHYMASGEQCFEMWMMEKHGQLNRLCILRLESDIHERYLRLLGFTPNGSVWLGSNASRKQQILLVDPSQKPPTYVLVSAKHVHHIMSYIPSLFSPRYARSVIE</sequence>
<reference evidence="2" key="1">
    <citation type="submission" date="2022-04" db="EMBL/GenBank/DDBJ databases">
        <title>Carnegiea gigantea Genome sequencing and assembly v2.</title>
        <authorList>
            <person name="Copetti D."/>
            <person name="Sanderson M.J."/>
            <person name="Burquez A."/>
            <person name="Wojciechowski M.F."/>
        </authorList>
    </citation>
    <scope>NUCLEOTIDE SEQUENCE</scope>
    <source>
        <strain evidence="2">SGP5-SGP5p</strain>
        <tissue evidence="2">Aerial part</tissue>
    </source>
</reference>
<organism evidence="2 3">
    <name type="scientific">Carnegiea gigantea</name>
    <dbReference type="NCBI Taxonomy" id="171969"/>
    <lineage>
        <taxon>Eukaryota</taxon>
        <taxon>Viridiplantae</taxon>
        <taxon>Streptophyta</taxon>
        <taxon>Embryophyta</taxon>
        <taxon>Tracheophyta</taxon>
        <taxon>Spermatophyta</taxon>
        <taxon>Magnoliopsida</taxon>
        <taxon>eudicotyledons</taxon>
        <taxon>Gunneridae</taxon>
        <taxon>Pentapetalae</taxon>
        <taxon>Caryophyllales</taxon>
        <taxon>Cactineae</taxon>
        <taxon>Cactaceae</taxon>
        <taxon>Cactoideae</taxon>
        <taxon>Echinocereeae</taxon>
        <taxon>Carnegiea</taxon>
    </lineage>
</organism>
<accession>A0A9Q1K2C1</accession>
<gene>
    <name evidence="2" type="ORF">Cgig2_028357</name>
</gene>
<dbReference type="SMART" id="SM00256">
    <property type="entry name" value="FBOX"/>
    <property type="match status" value="2"/>
</dbReference>
<evidence type="ECO:0000313" key="3">
    <source>
        <dbReference type="Proteomes" id="UP001153076"/>
    </source>
</evidence>
<dbReference type="InterPro" id="IPR050796">
    <property type="entry name" value="SCF_F-box_component"/>
</dbReference>
<dbReference type="OrthoDB" id="1867629at2759"/>
<dbReference type="CDD" id="cd22157">
    <property type="entry name" value="F-box_AtFBW1-like"/>
    <property type="match status" value="2"/>
</dbReference>
<name>A0A9Q1K2C1_9CARY</name>
<dbReference type="AlphaFoldDB" id="A0A9Q1K2C1"/>
<dbReference type="InterPro" id="IPR006527">
    <property type="entry name" value="F-box-assoc_dom_typ1"/>
</dbReference>
<evidence type="ECO:0000259" key="1">
    <source>
        <dbReference type="PROSITE" id="PS50181"/>
    </source>
</evidence>
<dbReference type="PROSITE" id="PS50181">
    <property type="entry name" value="FBOX"/>
    <property type="match status" value="2"/>
</dbReference>
<dbReference type="Gene3D" id="1.20.1280.50">
    <property type="match status" value="2"/>
</dbReference>
<dbReference type="Pfam" id="PF00646">
    <property type="entry name" value="F-box"/>
    <property type="match status" value="2"/>
</dbReference>
<dbReference type="NCBIfam" id="TIGR01640">
    <property type="entry name" value="F_box_assoc_1"/>
    <property type="match status" value="2"/>
</dbReference>
<feature type="domain" description="F-box" evidence="1">
    <location>
        <begin position="50"/>
        <end position="90"/>
    </location>
</feature>
<feature type="domain" description="F-box" evidence="1">
    <location>
        <begin position="381"/>
        <end position="421"/>
    </location>
</feature>
<dbReference type="InterPro" id="IPR001810">
    <property type="entry name" value="F-box_dom"/>
</dbReference>
<dbReference type="SUPFAM" id="SSF81383">
    <property type="entry name" value="F-box domain"/>
    <property type="match status" value="2"/>
</dbReference>
<dbReference type="PANTHER" id="PTHR31672">
    <property type="entry name" value="BNACNNG10540D PROTEIN"/>
    <property type="match status" value="1"/>
</dbReference>
<dbReference type="EMBL" id="JAKOGI010000428">
    <property type="protein sequence ID" value="KAJ8435171.1"/>
    <property type="molecule type" value="Genomic_DNA"/>
</dbReference>
<keyword evidence="3" id="KW-1185">Reference proteome</keyword>
<dbReference type="InterPro" id="IPR017451">
    <property type="entry name" value="F-box-assoc_interact_dom"/>
</dbReference>
<dbReference type="Pfam" id="PF07734">
    <property type="entry name" value="FBA_1"/>
    <property type="match status" value="1"/>
</dbReference>